<dbReference type="EMBL" id="MUXU01000019">
    <property type="protein sequence ID" value="OOR91766.1"/>
    <property type="molecule type" value="Genomic_DNA"/>
</dbReference>
<sequence>MKKHIVLWLAVGALSACQPLPKHKTQTLNASNQEMHNQNTEQNAAQDTEQNAAQDTTSAAVVDDVDRYMQVQDSAILVSQKLNALNDPHYGDMYIQHKPDYKIVILFSDDKNRDELVRSFDKSIQPYIVIKHHQKSLIDQNTQSDEISRKIKQLNIKYSMGFDLETQTFNISVGSQQDADKVQAIVNQLGRQHETVINVGGLPVPEPALVD</sequence>
<dbReference type="STRING" id="34060.B0181_02635"/>
<proteinExistence type="predicted"/>
<evidence type="ECO:0008006" key="6">
    <source>
        <dbReference type="Google" id="ProtNLM"/>
    </source>
</evidence>
<organism evidence="2 4">
    <name type="scientific">Moraxella caviae</name>
    <dbReference type="NCBI Taxonomy" id="34060"/>
    <lineage>
        <taxon>Bacteria</taxon>
        <taxon>Pseudomonadati</taxon>
        <taxon>Pseudomonadota</taxon>
        <taxon>Gammaproteobacteria</taxon>
        <taxon>Moraxellales</taxon>
        <taxon>Moraxellaceae</taxon>
        <taxon>Moraxella</taxon>
    </lineage>
</organism>
<dbReference type="Proteomes" id="UP000255279">
    <property type="component" value="Unassembled WGS sequence"/>
</dbReference>
<protein>
    <recommendedName>
        <fullName evidence="6">Lipoprotein</fullName>
    </recommendedName>
</protein>
<gene>
    <name evidence="2" type="ORF">B0181_02635</name>
    <name evidence="3" type="ORF">NCTC10293_01780</name>
</gene>
<reference evidence="3 5" key="2">
    <citation type="submission" date="2018-06" db="EMBL/GenBank/DDBJ databases">
        <authorList>
            <consortium name="Pathogen Informatics"/>
            <person name="Doyle S."/>
        </authorList>
    </citation>
    <scope>NUCLEOTIDE SEQUENCE [LARGE SCALE GENOMIC DNA]</scope>
    <source>
        <strain evidence="3 5">NCTC10293</strain>
    </source>
</reference>
<name>A0A1T0A7P1_9GAMM</name>
<dbReference type="Proteomes" id="UP000190435">
    <property type="component" value="Unassembled WGS sequence"/>
</dbReference>
<feature type="region of interest" description="Disordered" evidence="1">
    <location>
        <begin position="37"/>
        <end position="57"/>
    </location>
</feature>
<evidence type="ECO:0000313" key="4">
    <source>
        <dbReference type="Proteomes" id="UP000190435"/>
    </source>
</evidence>
<feature type="compositionally biased region" description="Polar residues" evidence="1">
    <location>
        <begin position="37"/>
        <end position="51"/>
    </location>
</feature>
<evidence type="ECO:0000313" key="3">
    <source>
        <dbReference type="EMBL" id="STZ14190.1"/>
    </source>
</evidence>
<evidence type="ECO:0000313" key="5">
    <source>
        <dbReference type="Proteomes" id="UP000255279"/>
    </source>
</evidence>
<evidence type="ECO:0000313" key="2">
    <source>
        <dbReference type="EMBL" id="OOR91766.1"/>
    </source>
</evidence>
<dbReference type="AlphaFoldDB" id="A0A1T0A7P1"/>
<accession>A0A1T0A7P1</accession>
<dbReference type="PROSITE" id="PS51257">
    <property type="entry name" value="PROKAR_LIPOPROTEIN"/>
    <property type="match status" value="1"/>
</dbReference>
<keyword evidence="4" id="KW-1185">Reference proteome</keyword>
<evidence type="ECO:0000256" key="1">
    <source>
        <dbReference type="SAM" id="MobiDB-lite"/>
    </source>
</evidence>
<reference evidence="2 4" key="1">
    <citation type="submission" date="2017-02" db="EMBL/GenBank/DDBJ databases">
        <title>Draft genome sequence of Moraxella caviae CCUG 355 type strain.</title>
        <authorList>
            <person name="Engstrom-Jakobsson H."/>
            <person name="Salva-Serra F."/>
            <person name="Thorell K."/>
            <person name="Gonzales-Siles L."/>
            <person name="Karlsson R."/>
            <person name="Boulund F."/>
            <person name="Engstrand L."/>
            <person name="Moore E."/>
        </authorList>
    </citation>
    <scope>NUCLEOTIDE SEQUENCE [LARGE SCALE GENOMIC DNA]</scope>
    <source>
        <strain evidence="2 4">CCUG 355</strain>
    </source>
</reference>
<dbReference type="EMBL" id="UGQE01000004">
    <property type="protein sequence ID" value="STZ14190.1"/>
    <property type="molecule type" value="Genomic_DNA"/>
</dbReference>
<dbReference type="RefSeq" id="WP_078275936.1">
    <property type="nucleotide sequence ID" value="NZ_CAACXO010000045.1"/>
</dbReference>